<evidence type="ECO:0000256" key="7">
    <source>
        <dbReference type="ARBA" id="ARBA00022737"/>
    </source>
</evidence>
<evidence type="ECO:0000256" key="4">
    <source>
        <dbReference type="ARBA" id="ARBA00022614"/>
    </source>
</evidence>
<evidence type="ECO:0000256" key="14">
    <source>
        <dbReference type="SAM" id="Phobius"/>
    </source>
</evidence>
<dbReference type="InterPro" id="IPR000157">
    <property type="entry name" value="TIR_dom"/>
</dbReference>
<dbReference type="Gene3D" id="3.80.10.10">
    <property type="entry name" value="Ribonuclease Inhibitor"/>
    <property type="match status" value="2"/>
</dbReference>
<evidence type="ECO:0000256" key="10">
    <source>
        <dbReference type="ARBA" id="ARBA00023136"/>
    </source>
</evidence>
<feature type="transmembrane region" description="Helical" evidence="14">
    <location>
        <begin position="374"/>
        <end position="394"/>
    </location>
</feature>
<feature type="domain" description="TIR" evidence="15">
    <location>
        <begin position="429"/>
        <end position="572"/>
    </location>
</feature>
<comment type="similarity">
    <text evidence="2">Belongs to the Toll-like receptor family.</text>
</comment>
<dbReference type="Pfam" id="PF01582">
    <property type="entry name" value="TIR"/>
    <property type="match status" value="1"/>
</dbReference>
<dbReference type="InterPro" id="IPR032675">
    <property type="entry name" value="LRR_dom_sf"/>
</dbReference>
<sequence>MCASSPDIIVDLSSKNLSSVPTDLPLTAEYIDLSCNHIHQLHKGDFKNIAFLRFLNMSWNGLELIETETFHDTPLLEDLDLSHNMLRNLSDQQYLLYTGNLRVINLAWNEFLNMTLGKEFSVLGKLENLTLGAKAISVGDFKNIAKAKLIEGQETVECETLSNVKKLSLVGNNLKSLEVVSKRLHYMKSLQHLDLSINSFVYDGSFDCQWPPNITVMNISSGGLTEDVFKCLPKGVEVLDLQNNQISVIPPWLILKLENLSSLNLNANRFLDLPLCNNFPKMTELLLKSNSLHAPSVKNLRSCPNLKILDASHNPFTCTCPLRHFIRLGIQAEYESGLELLNWPEGYHCIYPEVVRDSKLENVWIPEISCSASLLAATILVPSVALIVTVFFLCRRLDVPWYMGMIWQWARAKHRARMRQLRPEDLVGIEFHAFVSYSQHDADWVKNFLLFNLEGPTGGLRICHHEKDFVPGKTIMENIITCVEKSRRSVFVLSAHFVKSEWCHYELYFASHQRLSQGLDSIVLVLLEPLPQYLIPSKYYQLKSMMNRHTYLEWPQDKAKQRLFWANLRAALQTDLLSEPVAETE</sequence>
<name>A0ABV0NA60_9TELE</name>
<evidence type="ECO:0000256" key="6">
    <source>
        <dbReference type="ARBA" id="ARBA00022729"/>
    </source>
</evidence>
<evidence type="ECO:0000256" key="2">
    <source>
        <dbReference type="ARBA" id="ARBA00009634"/>
    </source>
</evidence>
<keyword evidence="3" id="KW-0399">Innate immunity</keyword>
<dbReference type="SUPFAM" id="SSF52200">
    <property type="entry name" value="Toll/Interleukin receptor TIR domain"/>
    <property type="match status" value="1"/>
</dbReference>
<dbReference type="SMART" id="SM00255">
    <property type="entry name" value="TIR"/>
    <property type="match status" value="1"/>
</dbReference>
<proteinExistence type="inferred from homology"/>
<keyword evidence="8" id="KW-0391">Immunity</keyword>
<dbReference type="Proteomes" id="UP001476798">
    <property type="component" value="Unassembled WGS sequence"/>
</dbReference>
<keyword evidence="12" id="KW-0325">Glycoprotein</keyword>
<organism evidence="16 17">
    <name type="scientific">Goodea atripinnis</name>
    <dbReference type="NCBI Taxonomy" id="208336"/>
    <lineage>
        <taxon>Eukaryota</taxon>
        <taxon>Metazoa</taxon>
        <taxon>Chordata</taxon>
        <taxon>Craniata</taxon>
        <taxon>Vertebrata</taxon>
        <taxon>Euteleostomi</taxon>
        <taxon>Actinopterygii</taxon>
        <taxon>Neopterygii</taxon>
        <taxon>Teleostei</taxon>
        <taxon>Neoteleostei</taxon>
        <taxon>Acanthomorphata</taxon>
        <taxon>Ovalentaria</taxon>
        <taxon>Atherinomorphae</taxon>
        <taxon>Cyprinodontiformes</taxon>
        <taxon>Goodeidae</taxon>
        <taxon>Goodea</taxon>
    </lineage>
</organism>
<evidence type="ECO:0000256" key="11">
    <source>
        <dbReference type="ARBA" id="ARBA00023170"/>
    </source>
</evidence>
<evidence type="ECO:0000259" key="15">
    <source>
        <dbReference type="PROSITE" id="PS50104"/>
    </source>
</evidence>
<keyword evidence="17" id="KW-1185">Reference proteome</keyword>
<keyword evidence="11" id="KW-0675">Receptor</keyword>
<dbReference type="PROSITE" id="PS51450">
    <property type="entry name" value="LRR"/>
    <property type="match status" value="2"/>
</dbReference>
<dbReference type="SMART" id="SM00369">
    <property type="entry name" value="LRR_TYP"/>
    <property type="match status" value="7"/>
</dbReference>
<keyword evidence="9 14" id="KW-1133">Transmembrane helix</keyword>
<dbReference type="PRINTS" id="PR01537">
    <property type="entry name" value="INTRLKN1R1F"/>
</dbReference>
<comment type="subcellular location">
    <subcellularLocation>
        <location evidence="1">Membrane</location>
        <topology evidence="1">Single-pass membrane protein</topology>
    </subcellularLocation>
</comment>
<dbReference type="Gene3D" id="3.40.50.10140">
    <property type="entry name" value="Toll/interleukin-1 receptor homology (TIR) domain"/>
    <property type="match status" value="1"/>
</dbReference>
<dbReference type="Pfam" id="PF00560">
    <property type="entry name" value="LRR_1"/>
    <property type="match status" value="1"/>
</dbReference>
<keyword evidence="13" id="KW-0395">Inflammatory response</keyword>
<dbReference type="InterPro" id="IPR001611">
    <property type="entry name" value="Leu-rich_rpt"/>
</dbReference>
<keyword evidence="5 14" id="KW-0812">Transmembrane</keyword>
<comment type="caution">
    <text evidence="16">The sequence shown here is derived from an EMBL/GenBank/DDBJ whole genome shotgun (WGS) entry which is preliminary data.</text>
</comment>
<evidence type="ECO:0000256" key="5">
    <source>
        <dbReference type="ARBA" id="ARBA00022692"/>
    </source>
</evidence>
<dbReference type="InterPro" id="IPR035897">
    <property type="entry name" value="Toll_tir_struct_dom_sf"/>
</dbReference>
<dbReference type="SMART" id="SM00365">
    <property type="entry name" value="LRR_SD22"/>
    <property type="match status" value="4"/>
</dbReference>
<reference evidence="16 17" key="1">
    <citation type="submission" date="2021-06" db="EMBL/GenBank/DDBJ databases">
        <authorList>
            <person name="Palmer J.M."/>
        </authorList>
    </citation>
    <scope>NUCLEOTIDE SEQUENCE [LARGE SCALE GENOMIC DNA]</scope>
    <source>
        <strain evidence="16 17">GA_2019</strain>
        <tissue evidence="16">Muscle</tissue>
    </source>
</reference>
<evidence type="ECO:0000313" key="17">
    <source>
        <dbReference type="Proteomes" id="UP001476798"/>
    </source>
</evidence>
<keyword evidence="6" id="KW-0732">Signal</keyword>
<dbReference type="EMBL" id="JAHRIO010030805">
    <property type="protein sequence ID" value="MEQ2168271.1"/>
    <property type="molecule type" value="Genomic_DNA"/>
</dbReference>
<dbReference type="PANTHER" id="PTHR24365">
    <property type="entry name" value="TOLL-LIKE RECEPTOR"/>
    <property type="match status" value="1"/>
</dbReference>
<keyword evidence="7" id="KW-0677">Repeat</keyword>
<dbReference type="PROSITE" id="PS50104">
    <property type="entry name" value="TIR"/>
    <property type="match status" value="1"/>
</dbReference>
<dbReference type="InterPro" id="IPR003591">
    <property type="entry name" value="Leu-rich_rpt_typical-subtyp"/>
</dbReference>
<dbReference type="PANTHER" id="PTHR24365:SF422">
    <property type="entry name" value="TOLL-LIKE RECEPTOR 6"/>
    <property type="match status" value="1"/>
</dbReference>
<keyword evidence="4" id="KW-0433">Leucine-rich repeat</keyword>
<evidence type="ECO:0000256" key="3">
    <source>
        <dbReference type="ARBA" id="ARBA00022588"/>
    </source>
</evidence>
<accession>A0ABV0NA60</accession>
<keyword evidence="10 14" id="KW-0472">Membrane</keyword>
<evidence type="ECO:0000256" key="1">
    <source>
        <dbReference type="ARBA" id="ARBA00004167"/>
    </source>
</evidence>
<evidence type="ECO:0000256" key="12">
    <source>
        <dbReference type="ARBA" id="ARBA00023180"/>
    </source>
</evidence>
<protein>
    <recommendedName>
        <fullName evidence="15">TIR domain-containing protein</fullName>
    </recommendedName>
</protein>
<evidence type="ECO:0000313" key="16">
    <source>
        <dbReference type="EMBL" id="MEQ2168271.1"/>
    </source>
</evidence>
<evidence type="ECO:0000256" key="8">
    <source>
        <dbReference type="ARBA" id="ARBA00022859"/>
    </source>
</evidence>
<gene>
    <name evidence="16" type="ORF">GOODEAATRI_012664</name>
</gene>
<evidence type="ECO:0000256" key="13">
    <source>
        <dbReference type="ARBA" id="ARBA00023198"/>
    </source>
</evidence>
<dbReference type="SUPFAM" id="SSF52058">
    <property type="entry name" value="L domain-like"/>
    <property type="match status" value="1"/>
</dbReference>
<evidence type="ECO:0000256" key="9">
    <source>
        <dbReference type="ARBA" id="ARBA00022989"/>
    </source>
</evidence>